<reference evidence="1" key="1">
    <citation type="submission" date="2023-11" db="EMBL/GenBank/DDBJ databases">
        <title>Genome assemblies of two species of porcelain crab, Petrolisthes cinctipes and Petrolisthes manimaculis (Anomura: Porcellanidae).</title>
        <authorList>
            <person name="Angst P."/>
        </authorList>
    </citation>
    <scope>NUCLEOTIDE SEQUENCE</scope>
    <source>
        <strain evidence="1">PB745_02</strain>
        <tissue evidence="1">Gill</tissue>
    </source>
</reference>
<dbReference type="AlphaFoldDB" id="A0AAE1UEG8"/>
<gene>
    <name evidence="1" type="ORF">Pmani_012597</name>
</gene>
<sequence>MAQTSVLRLALDDDWQHCSLLSQSPAVMEEGCRCRVGVSMVCFKDLPSTLILIHVGVGKCRVNLSTLQ</sequence>
<evidence type="ECO:0000313" key="1">
    <source>
        <dbReference type="EMBL" id="KAK4316220.1"/>
    </source>
</evidence>
<dbReference type="Proteomes" id="UP001292094">
    <property type="component" value="Unassembled WGS sequence"/>
</dbReference>
<keyword evidence="2" id="KW-1185">Reference proteome</keyword>
<proteinExistence type="predicted"/>
<name>A0AAE1UEG8_9EUCA</name>
<organism evidence="1 2">
    <name type="scientific">Petrolisthes manimaculis</name>
    <dbReference type="NCBI Taxonomy" id="1843537"/>
    <lineage>
        <taxon>Eukaryota</taxon>
        <taxon>Metazoa</taxon>
        <taxon>Ecdysozoa</taxon>
        <taxon>Arthropoda</taxon>
        <taxon>Crustacea</taxon>
        <taxon>Multicrustacea</taxon>
        <taxon>Malacostraca</taxon>
        <taxon>Eumalacostraca</taxon>
        <taxon>Eucarida</taxon>
        <taxon>Decapoda</taxon>
        <taxon>Pleocyemata</taxon>
        <taxon>Anomura</taxon>
        <taxon>Galatheoidea</taxon>
        <taxon>Porcellanidae</taxon>
        <taxon>Petrolisthes</taxon>
    </lineage>
</organism>
<comment type="caution">
    <text evidence="1">The sequence shown here is derived from an EMBL/GenBank/DDBJ whole genome shotgun (WGS) entry which is preliminary data.</text>
</comment>
<dbReference type="EMBL" id="JAWZYT010001039">
    <property type="protein sequence ID" value="KAK4316220.1"/>
    <property type="molecule type" value="Genomic_DNA"/>
</dbReference>
<evidence type="ECO:0000313" key="2">
    <source>
        <dbReference type="Proteomes" id="UP001292094"/>
    </source>
</evidence>
<protein>
    <submittedName>
        <fullName evidence="1">Uncharacterized protein</fullName>
    </submittedName>
</protein>
<accession>A0AAE1UEG8</accession>